<protein>
    <submittedName>
        <fullName evidence="2">Uncharacterized protein</fullName>
    </submittedName>
</protein>
<feature type="region of interest" description="Disordered" evidence="1">
    <location>
        <begin position="1"/>
        <end position="44"/>
    </location>
</feature>
<proteinExistence type="predicted"/>
<dbReference type="RefSeq" id="WP_311759524.1">
    <property type="nucleotide sequence ID" value="NZ_JAVRQI010000007.1"/>
</dbReference>
<accession>A0ABU3EDW4</accession>
<feature type="compositionally biased region" description="Polar residues" evidence="1">
    <location>
        <begin position="1"/>
        <end position="14"/>
    </location>
</feature>
<comment type="caution">
    <text evidence="2">The sequence shown here is derived from an EMBL/GenBank/DDBJ whole genome shotgun (WGS) entry which is preliminary data.</text>
</comment>
<feature type="compositionally biased region" description="Basic and acidic residues" evidence="1">
    <location>
        <begin position="35"/>
        <end position="44"/>
    </location>
</feature>
<evidence type="ECO:0000256" key="1">
    <source>
        <dbReference type="SAM" id="MobiDB-lite"/>
    </source>
</evidence>
<dbReference type="EMBL" id="JAVRQI010000007">
    <property type="protein sequence ID" value="MDT1062427.1"/>
    <property type="molecule type" value="Genomic_DNA"/>
</dbReference>
<gene>
    <name evidence="2" type="ORF">RM190_11180</name>
</gene>
<name>A0ABU3EDW4_9RHOB</name>
<dbReference type="Proteomes" id="UP001251085">
    <property type="component" value="Unassembled WGS sequence"/>
</dbReference>
<evidence type="ECO:0000313" key="3">
    <source>
        <dbReference type="Proteomes" id="UP001251085"/>
    </source>
</evidence>
<reference evidence="3" key="1">
    <citation type="submission" date="2023-07" db="EMBL/GenBank/DDBJ databases">
        <title>Characterization of two Paracoccaceae strains isolated from Phycosphere and proposal of Xinfangfangia lacusdiani sp. nov.</title>
        <authorList>
            <person name="Deng Y."/>
            <person name="Zhang Y.Q."/>
        </authorList>
    </citation>
    <scope>NUCLEOTIDE SEQUENCE [LARGE SCALE GENOMIC DNA]</scope>
    <source>
        <strain evidence="3">CPCC 101403</strain>
    </source>
</reference>
<evidence type="ECO:0000313" key="2">
    <source>
        <dbReference type="EMBL" id="MDT1062427.1"/>
    </source>
</evidence>
<sequence>MNYYKVSTCSSDAKTPQADAMIRQPAMRGRHRIGRKAEAKTRKS</sequence>
<keyword evidence="3" id="KW-1185">Reference proteome</keyword>
<organism evidence="2 3">
    <name type="scientific">Paracoccus broussonetiae</name>
    <dbReference type="NCBI Taxonomy" id="3075834"/>
    <lineage>
        <taxon>Bacteria</taxon>
        <taxon>Pseudomonadati</taxon>
        <taxon>Pseudomonadota</taxon>
        <taxon>Alphaproteobacteria</taxon>
        <taxon>Rhodobacterales</taxon>
        <taxon>Paracoccaceae</taxon>
        <taxon>Paracoccus</taxon>
    </lineage>
</organism>